<evidence type="ECO:0000256" key="6">
    <source>
        <dbReference type="ARBA" id="ARBA00023273"/>
    </source>
</evidence>
<dbReference type="AlphaFoldDB" id="A0AA85FL05"/>
<keyword evidence="4" id="KW-0282">Flagellum</keyword>
<evidence type="ECO:0000313" key="8">
    <source>
        <dbReference type="WBParaSite" id="SRDH1_54500.1"/>
    </source>
</evidence>
<organism evidence="7 8">
    <name type="scientific">Schistosoma rodhaini</name>
    <dbReference type="NCBI Taxonomy" id="6188"/>
    <lineage>
        <taxon>Eukaryota</taxon>
        <taxon>Metazoa</taxon>
        <taxon>Spiralia</taxon>
        <taxon>Lophotrochozoa</taxon>
        <taxon>Platyhelminthes</taxon>
        <taxon>Trematoda</taxon>
        <taxon>Digenea</taxon>
        <taxon>Strigeidida</taxon>
        <taxon>Schistosomatoidea</taxon>
        <taxon>Schistosomatidae</taxon>
        <taxon>Schistosoma</taxon>
    </lineage>
</organism>
<dbReference type="InterPro" id="IPR042814">
    <property type="entry name" value="Morn5"/>
</dbReference>
<name>A0AA85FL05_9TREM</name>
<dbReference type="Proteomes" id="UP000050792">
    <property type="component" value="Unassembled WGS sequence"/>
</dbReference>
<dbReference type="Pfam" id="PF02493">
    <property type="entry name" value="MORN"/>
    <property type="match status" value="2"/>
</dbReference>
<dbReference type="SUPFAM" id="SSF82185">
    <property type="entry name" value="Histone H3 K4-specific methyltransferase SET7/9 N-terminal domain"/>
    <property type="match status" value="1"/>
</dbReference>
<evidence type="ECO:0000256" key="2">
    <source>
        <dbReference type="ARBA" id="ARBA00016322"/>
    </source>
</evidence>
<evidence type="ECO:0000256" key="3">
    <source>
        <dbReference type="ARBA" id="ARBA00022737"/>
    </source>
</evidence>
<dbReference type="Gene3D" id="2.20.110.10">
    <property type="entry name" value="Histone H3 K4-specific methyltransferase SET7/9 N-terminal domain"/>
    <property type="match status" value="1"/>
</dbReference>
<dbReference type="PANTHER" id="PTHR46437:SF1">
    <property type="entry name" value="MORN REPEAT-CONTAINING PROTEIN 5"/>
    <property type="match status" value="1"/>
</dbReference>
<sequence>MFCHDFLTLIMFVITNRMTNLHNKFIVTFSSIKMEYCGDKYEGDTHNSRLEGFGKYSLPTGTYYEGEMSDGMFHGEGTLHFQNGSKYHAVWENGQPKNGEIIFSDGLRYTEGAHYADEFDRRFYTEICSGIKPAGRSQIVDKEPRTQIPDGCYDTGDGFYNPLTGVVTDYNGCFLRNADHEEHTWVVAKCRKAWDEYVGATYDAETIKRTVKPY</sequence>
<dbReference type="GO" id="GO:0031514">
    <property type="term" value="C:motile cilium"/>
    <property type="evidence" value="ECO:0007669"/>
    <property type="project" value="UniProtKB-SubCell"/>
</dbReference>
<keyword evidence="7" id="KW-1185">Reference proteome</keyword>
<evidence type="ECO:0000256" key="5">
    <source>
        <dbReference type="ARBA" id="ARBA00023069"/>
    </source>
</evidence>
<accession>A0AA85FL05</accession>
<proteinExistence type="predicted"/>
<evidence type="ECO:0000256" key="4">
    <source>
        <dbReference type="ARBA" id="ARBA00022846"/>
    </source>
</evidence>
<evidence type="ECO:0000256" key="1">
    <source>
        <dbReference type="ARBA" id="ARBA00004230"/>
    </source>
</evidence>
<keyword evidence="3" id="KW-0677">Repeat</keyword>
<protein>
    <recommendedName>
        <fullName evidence="2">MORN repeat-containing protein 5</fullName>
    </recommendedName>
</protein>
<keyword evidence="6" id="KW-0966">Cell projection</keyword>
<dbReference type="PANTHER" id="PTHR46437">
    <property type="entry name" value="MORN REPEAT-CONTAINING PROTEIN 5"/>
    <property type="match status" value="1"/>
</dbReference>
<dbReference type="WBParaSite" id="SRDH1_54500.1">
    <property type="protein sequence ID" value="SRDH1_54500.1"/>
    <property type="gene ID" value="SRDH1_54500"/>
</dbReference>
<comment type="subcellular location">
    <subcellularLocation>
        <location evidence="1">Cell projection</location>
        <location evidence="1">Cilium</location>
        <location evidence="1">Flagellum</location>
    </subcellularLocation>
</comment>
<reference evidence="7" key="1">
    <citation type="submission" date="2022-06" db="EMBL/GenBank/DDBJ databases">
        <authorList>
            <person name="Berger JAMES D."/>
            <person name="Berger JAMES D."/>
        </authorList>
    </citation>
    <scope>NUCLEOTIDE SEQUENCE [LARGE SCALE GENOMIC DNA]</scope>
</reference>
<dbReference type="InterPro" id="IPR003409">
    <property type="entry name" value="MORN"/>
</dbReference>
<evidence type="ECO:0000313" key="7">
    <source>
        <dbReference type="Proteomes" id="UP000050792"/>
    </source>
</evidence>
<reference evidence="8" key="2">
    <citation type="submission" date="2023-11" db="UniProtKB">
        <authorList>
            <consortium name="WormBaseParasite"/>
        </authorList>
    </citation>
    <scope>IDENTIFICATION</scope>
</reference>
<keyword evidence="5" id="KW-0969">Cilium</keyword>